<keyword evidence="4" id="KW-0808">Transferase</keyword>
<dbReference type="PANTHER" id="PTHR11254:SF440">
    <property type="entry name" value="E3 UBIQUITIN-PROTEIN LIGASE NEDD-4"/>
    <property type="match status" value="1"/>
</dbReference>
<dbReference type="GO" id="GO:0019871">
    <property type="term" value="F:sodium channel inhibitor activity"/>
    <property type="evidence" value="ECO:0007669"/>
    <property type="project" value="TreeGrafter"/>
</dbReference>
<evidence type="ECO:0000256" key="4">
    <source>
        <dbReference type="ARBA" id="ARBA00022679"/>
    </source>
</evidence>
<dbReference type="SUPFAM" id="SSF56204">
    <property type="entry name" value="Hect, E3 ligase catalytic domain"/>
    <property type="match status" value="1"/>
</dbReference>
<evidence type="ECO:0000256" key="5">
    <source>
        <dbReference type="ARBA" id="ARBA00022786"/>
    </source>
</evidence>
<dbReference type="Pfam" id="PF00632">
    <property type="entry name" value="HECT"/>
    <property type="match status" value="1"/>
</dbReference>
<dbReference type="EC" id="2.3.2.26" evidence="3"/>
<evidence type="ECO:0000256" key="3">
    <source>
        <dbReference type="ARBA" id="ARBA00012485"/>
    </source>
</evidence>
<evidence type="ECO:0000256" key="2">
    <source>
        <dbReference type="ARBA" id="ARBA00004906"/>
    </source>
</evidence>
<gene>
    <name evidence="8" type="primary">Nedd4l_1</name>
    <name evidence="8" type="ORF">SEMFRA_R11611</name>
</gene>
<dbReference type="GO" id="GO:0005737">
    <property type="term" value="C:cytoplasm"/>
    <property type="evidence" value="ECO:0007669"/>
    <property type="project" value="TreeGrafter"/>
</dbReference>
<dbReference type="GO" id="GO:0048814">
    <property type="term" value="P:regulation of dendrite morphogenesis"/>
    <property type="evidence" value="ECO:0007669"/>
    <property type="project" value="TreeGrafter"/>
</dbReference>
<keyword evidence="9" id="KW-1185">Reference proteome</keyword>
<proteinExistence type="predicted"/>
<name>A0A7L2J003_9PICI</name>
<evidence type="ECO:0000313" key="8">
    <source>
        <dbReference type="EMBL" id="NXR16405.1"/>
    </source>
</evidence>
<dbReference type="InterPro" id="IPR050409">
    <property type="entry name" value="E3_ubiq-protein_ligase"/>
</dbReference>
<comment type="pathway">
    <text evidence="2">Protein modification; protein ubiquitination.</text>
</comment>
<organism evidence="8 9">
    <name type="scientific">Semnornis frantzii</name>
    <dbReference type="NCBI Taxonomy" id="91796"/>
    <lineage>
        <taxon>Eukaryota</taxon>
        <taxon>Metazoa</taxon>
        <taxon>Chordata</taxon>
        <taxon>Craniata</taxon>
        <taxon>Vertebrata</taxon>
        <taxon>Euteleostomi</taxon>
        <taxon>Archelosauria</taxon>
        <taxon>Archosauria</taxon>
        <taxon>Dinosauria</taxon>
        <taxon>Saurischia</taxon>
        <taxon>Theropoda</taxon>
        <taxon>Coelurosauria</taxon>
        <taxon>Aves</taxon>
        <taxon>Neognathae</taxon>
        <taxon>Neoaves</taxon>
        <taxon>Telluraves</taxon>
        <taxon>Coraciimorphae</taxon>
        <taxon>Piciformes</taxon>
        <taxon>Ramphastidae</taxon>
        <taxon>Semnornis</taxon>
    </lineage>
</organism>
<feature type="non-terminal residue" evidence="8">
    <location>
        <position position="63"/>
    </location>
</feature>
<evidence type="ECO:0000256" key="6">
    <source>
        <dbReference type="PROSITE-ProRule" id="PRU00104"/>
    </source>
</evidence>
<dbReference type="OrthoDB" id="423283at2759"/>
<evidence type="ECO:0000313" key="9">
    <source>
        <dbReference type="Proteomes" id="UP000536381"/>
    </source>
</evidence>
<dbReference type="GO" id="GO:0061630">
    <property type="term" value="F:ubiquitin protein ligase activity"/>
    <property type="evidence" value="ECO:0007669"/>
    <property type="project" value="UniProtKB-EC"/>
</dbReference>
<dbReference type="PROSITE" id="PS50237">
    <property type="entry name" value="HECT"/>
    <property type="match status" value="1"/>
</dbReference>
<protein>
    <recommendedName>
        <fullName evidence="3">HECT-type E3 ubiquitin transferase</fullName>
        <ecNumber evidence="3">2.3.2.26</ecNumber>
    </recommendedName>
</protein>
<dbReference type="InterPro" id="IPR035983">
    <property type="entry name" value="Hect_E3_ubiquitin_ligase"/>
</dbReference>
<accession>A0A7L2J003</accession>
<keyword evidence="5 6" id="KW-0833">Ubl conjugation pathway</keyword>
<comment type="caution">
    <text evidence="8">The sequence shown here is derived from an EMBL/GenBank/DDBJ whole genome shotgun (WGS) entry which is preliminary data.</text>
</comment>
<dbReference type="GO" id="GO:0016567">
    <property type="term" value="P:protein ubiquitination"/>
    <property type="evidence" value="ECO:0007669"/>
    <property type="project" value="TreeGrafter"/>
</dbReference>
<dbReference type="InterPro" id="IPR000569">
    <property type="entry name" value="HECT_dom"/>
</dbReference>
<dbReference type="GO" id="GO:0006511">
    <property type="term" value="P:ubiquitin-dependent protein catabolic process"/>
    <property type="evidence" value="ECO:0007669"/>
    <property type="project" value="TreeGrafter"/>
</dbReference>
<sequence>FLLSKEMFNPYYGLFEYSATDNYTLQINPNSGLCNEDHLSYFTFIGRVAGLAVYHGKLLDGEF</sequence>
<dbReference type="PANTHER" id="PTHR11254">
    <property type="entry name" value="HECT DOMAIN UBIQUITIN-PROTEIN LIGASE"/>
    <property type="match status" value="1"/>
</dbReference>
<dbReference type="GO" id="GO:0016874">
    <property type="term" value="F:ligase activity"/>
    <property type="evidence" value="ECO:0007669"/>
    <property type="project" value="UniProtKB-KW"/>
</dbReference>
<evidence type="ECO:0000256" key="1">
    <source>
        <dbReference type="ARBA" id="ARBA00000885"/>
    </source>
</evidence>
<evidence type="ECO:0000259" key="7">
    <source>
        <dbReference type="PROSITE" id="PS50237"/>
    </source>
</evidence>
<keyword evidence="8" id="KW-0436">Ligase</keyword>
<feature type="non-terminal residue" evidence="8">
    <location>
        <position position="1"/>
    </location>
</feature>
<reference evidence="8 9" key="1">
    <citation type="submission" date="2019-09" db="EMBL/GenBank/DDBJ databases">
        <title>Bird 10,000 Genomes (B10K) Project - Family phase.</title>
        <authorList>
            <person name="Zhang G."/>
        </authorList>
    </citation>
    <scope>NUCLEOTIDE SEQUENCE [LARGE SCALE GENOMIC DNA]</scope>
    <source>
        <strain evidence="8">B10K-DU-001-42</strain>
        <tissue evidence="8">Muscle</tissue>
    </source>
</reference>
<feature type="domain" description="HECT" evidence="7">
    <location>
        <begin position="1"/>
        <end position="63"/>
    </location>
</feature>
<comment type="catalytic activity">
    <reaction evidence="1">
        <text>S-ubiquitinyl-[E2 ubiquitin-conjugating enzyme]-L-cysteine + [acceptor protein]-L-lysine = [E2 ubiquitin-conjugating enzyme]-L-cysteine + N(6)-ubiquitinyl-[acceptor protein]-L-lysine.</text>
        <dbReference type="EC" id="2.3.2.26"/>
    </reaction>
</comment>
<dbReference type="AlphaFoldDB" id="A0A7L2J003"/>
<dbReference type="EMBL" id="VWYK01249627">
    <property type="protein sequence ID" value="NXR16405.1"/>
    <property type="molecule type" value="Genomic_DNA"/>
</dbReference>
<comment type="caution">
    <text evidence="6">Lacks conserved residue(s) required for the propagation of feature annotation.</text>
</comment>
<dbReference type="Gene3D" id="3.90.1750.10">
    <property type="entry name" value="Hect, E3 ligase catalytic domains"/>
    <property type="match status" value="1"/>
</dbReference>
<dbReference type="Proteomes" id="UP000536381">
    <property type="component" value="Unassembled WGS sequence"/>
</dbReference>